<evidence type="ECO:0000256" key="5">
    <source>
        <dbReference type="ARBA" id="ARBA00023180"/>
    </source>
</evidence>
<evidence type="ECO:0000313" key="8">
    <source>
        <dbReference type="EMBL" id="KPM36554.1"/>
    </source>
</evidence>
<dbReference type="PANTHER" id="PTHR42718">
    <property type="entry name" value="MAJOR FACILITATOR SUPERFAMILY MULTIDRUG TRANSPORTER MFSC"/>
    <property type="match status" value="1"/>
</dbReference>
<protein>
    <recommendedName>
        <fullName evidence="7">Major facilitator superfamily (MFS) profile domain-containing protein</fullName>
    </recommendedName>
</protein>
<accession>A0A0P7B7T0</accession>
<feature type="transmembrane region" description="Helical" evidence="6">
    <location>
        <begin position="489"/>
        <end position="510"/>
    </location>
</feature>
<comment type="subcellular location">
    <subcellularLocation>
        <location evidence="1">Membrane</location>
        <topology evidence="1">Multi-pass membrane protein</topology>
    </subcellularLocation>
</comment>
<dbReference type="Proteomes" id="UP000050424">
    <property type="component" value="Unassembled WGS sequence"/>
</dbReference>
<feature type="transmembrane region" description="Helical" evidence="6">
    <location>
        <begin position="409"/>
        <end position="434"/>
    </location>
</feature>
<sequence>MAQPAAKEPASQGVLAQEEQVSTDGFDILDQKQIELLGRQRPAAFSSWLVETGFVLAVVGSMMMSEYTISGFNIALPALAETLEIPESARTWPAAVPNLTTAVLLLPFARLSERYGGRVVFLGGHAWLLMWSLVCGFSQNTTMLIVCRAMQGIGSSAFLPASLALMGQMYRPGPRKNMVFSAYAASGCIGFYFGIIMGAVSAEVIGWRWFFWMGAICVFIIAATGYLTIPAHLGDANPDVRMDWWGLCTIVPGLALVVFALTDGGHAPDGWRTPYIYVTFIFGFLLLCAAVYVEGWVSAQPLFPAELFRPKYMKRLVASLFLSYGIFGLFMFYASFYIETVLNKSPMKTAAWFSPLAIGGLILALVGGFVLHLLPGRLMLIISGFGFLISVLLFALIPEDPPSERFLFWAYIFPAMLCGTIGVDIAFNVTNIFITTSMPRRLQAVAGALCSSLLYLGMAFWLGVGELAVTVTLDHRGKENVGQREQFQIGFWTGVALAAASLCLVVTINLGSATASLTADEQAEMERREKA</sequence>
<dbReference type="OrthoDB" id="5086884at2759"/>
<dbReference type="Gene3D" id="1.20.1720.10">
    <property type="entry name" value="Multidrug resistance protein D"/>
    <property type="match status" value="1"/>
</dbReference>
<reference evidence="8 9" key="1">
    <citation type="submission" date="2015-09" db="EMBL/GenBank/DDBJ databases">
        <title>Draft genome of a European isolate of the apple canker pathogen Neonectria ditissima.</title>
        <authorList>
            <person name="Gomez-Cortecero A."/>
            <person name="Harrison R.J."/>
            <person name="Armitage A.D."/>
        </authorList>
    </citation>
    <scope>NUCLEOTIDE SEQUENCE [LARGE SCALE GENOMIC DNA]</scope>
    <source>
        <strain evidence="8 9">R09/05</strain>
    </source>
</reference>
<feature type="transmembrane region" description="Helical" evidence="6">
    <location>
        <begin position="244"/>
        <end position="262"/>
    </location>
</feature>
<dbReference type="SUPFAM" id="SSF103473">
    <property type="entry name" value="MFS general substrate transporter"/>
    <property type="match status" value="2"/>
</dbReference>
<keyword evidence="5" id="KW-0325">Glycoprotein</keyword>
<evidence type="ECO:0000256" key="6">
    <source>
        <dbReference type="SAM" id="Phobius"/>
    </source>
</evidence>
<dbReference type="InterPro" id="IPR020846">
    <property type="entry name" value="MFS_dom"/>
</dbReference>
<keyword evidence="4 6" id="KW-0472">Membrane</keyword>
<feature type="transmembrane region" description="Helical" evidence="6">
    <location>
        <begin position="178"/>
        <end position="197"/>
    </location>
</feature>
<comment type="caution">
    <text evidence="8">The sequence shown here is derived from an EMBL/GenBank/DDBJ whole genome shotgun (WGS) entry which is preliminary data.</text>
</comment>
<gene>
    <name evidence="8" type="ORF">AK830_g10015</name>
</gene>
<dbReference type="EMBL" id="LKCW01000199">
    <property type="protein sequence ID" value="KPM36554.1"/>
    <property type="molecule type" value="Genomic_DNA"/>
</dbReference>
<evidence type="ECO:0000256" key="1">
    <source>
        <dbReference type="ARBA" id="ARBA00004141"/>
    </source>
</evidence>
<dbReference type="GO" id="GO:0022857">
    <property type="term" value="F:transmembrane transporter activity"/>
    <property type="evidence" value="ECO:0007669"/>
    <property type="project" value="InterPro"/>
</dbReference>
<feature type="transmembrane region" description="Helical" evidence="6">
    <location>
        <begin position="316"/>
        <end position="338"/>
    </location>
</feature>
<keyword evidence="9" id="KW-1185">Reference proteome</keyword>
<evidence type="ECO:0000259" key="7">
    <source>
        <dbReference type="PROSITE" id="PS50850"/>
    </source>
</evidence>
<dbReference type="PROSITE" id="PS50850">
    <property type="entry name" value="MFS"/>
    <property type="match status" value="1"/>
</dbReference>
<proteinExistence type="predicted"/>
<feature type="transmembrane region" description="Helical" evidence="6">
    <location>
        <begin position="119"/>
        <end position="137"/>
    </location>
</feature>
<feature type="transmembrane region" description="Helical" evidence="6">
    <location>
        <begin position="274"/>
        <end position="295"/>
    </location>
</feature>
<keyword evidence="3 6" id="KW-1133">Transmembrane helix</keyword>
<evidence type="ECO:0000313" key="9">
    <source>
        <dbReference type="Proteomes" id="UP000050424"/>
    </source>
</evidence>
<feature type="transmembrane region" description="Helical" evidence="6">
    <location>
        <begin position="378"/>
        <end position="397"/>
    </location>
</feature>
<feature type="transmembrane region" description="Helical" evidence="6">
    <location>
        <begin position="350"/>
        <end position="371"/>
    </location>
</feature>
<dbReference type="InterPro" id="IPR036259">
    <property type="entry name" value="MFS_trans_sf"/>
</dbReference>
<keyword evidence="2 6" id="KW-0812">Transmembrane</keyword>
<feature type="domain" description="Major facilitator superfamily (MFS) profile" evidence="7">
    <location>
        <begin position="54"/>
        <end position="513"/>
    </location>
</feature>
<name>A0A0P7B7T0_9HYPO</name>
<evidence type="ECO:0000256" key="2">
    <source>
        <dbReference type="ARBA" id="ARBA00022692"/>
    </source>
</evidence>
<dbReference type="InterPro" id="IPR011701">
    <property type="entry name" value="MFS"/>
</dbReference>
<evidence type="ECO:0000256" key="3">
    <source>
        <dbReference type="ARBA" id="ARBA00022989"/>
    </source>
</evidence>
<evidence type="ECO:0000256" key="4">
    <source>
        <dbReference type="ARBA" id="ARBA00023136"/>
    </source>
</evidence>
<feature type="transmembrane region" description="Helical" evidence="6">
    <location>
        <begin position="209"/>
        <end position="232"/>
    </location>
</feature>
<dbReference type="GO" id="GO:0016020">
    <property type="term" value="C:membrane"/>
    <property type="evidence" value="ECO:0007669"/>
    <property type="project" value="UniProtKB-SubCell"/>
</dbReference>
<dbReference type="Pfam" id="PF07690">
    <property type="entry name" value="MFS_1"/>
    <property type="match status" value="1"/>
</dbReference>
<organism evidence="8 9">
    <name type="scientific">Neonectria ditissima</name>
    <dbReference type="NCBI Taxonomy" id="78410"/>
    <lineage>
        <taxon>Eukaryota</taxon>
        <taxon>Fungi</taxon>
        <taxon>Dikarya</taxon>
        <taxon>Ascomycota</taxon>
        <taxon>Pezizomycotina</taxon>
        <taxon>Sordariomycetes</taxon>
        <taxon>Hypocreomycetidae</taxon>
        <taxon>Hypocreales</taxon>
        <taxon>Nectriaceae</taxon>
        <taxon>Neonectria</taxon>
    </lineage>
</organism>
<dbReference type="PANTHER" id="PTHR42718:SF11">
    <property type="entry name" value="MAJOR FACILITATOR SUPERFAMILY (MFS) PROFILE DOMAIN-CONTAINING PROTEIN"/>
    <property type="match status" value="1"/>
</dbReference>
<dbReference type="AlphaFoldDB" id="A0A0P7B7T0"/>
<feature type="transmembrane region" description="Helical" evidence="6">
    <location>
        <begin position="446"/>
        <end position="469"/>
    </location>
</feature>
<dbReference type="Gene3D" id="1.20.1250.20">
    <property type="entry name" value="MFS general substrate transporter like domains"/>
    <property type="match status" value="1"/>
</dbReference>
<feature type="transmembrane region" description="Helical" evidence="6">
    <location>
        <begin position="48"/>
        <end position="69"/>
    </location>
</feature>